<dbReference type="GO" id="GO:0005886">
    <property type="term" value="C:plasma membrane"/>
    <property type="evidence" value="ECO:0007669"/>
    <property type="project" value="UniProtKB-SubCell"/>
</dbReference>
<evidence type="ECO:0000256" key="2">
    <source>
        <dbReference type="ARBA" id="ARBA00004653"/>
    </source>
</evidence>
<evidence type="ECO:0000256" key="7">
    <source>
        <dbReference type="ARBA" id="ARBA00022597"/>
    </source>
</evidence>
<comment type="subcellular location">
    <subcellularLocation>
        <location evidence="1">Cell membrane</location>
        <topology evidence="1">Multi-pass membrane protein</topology>
    </subcellularLocation>
    <subcellularLocation>
        <location evidence="2">Golgi apparatus membrane</location>
        <topology evidence="2">Multi-pass membrane protein</topology>
    </subcellularLocation>
</comment>
<evidence type="ECO:0000256" key="9">
    <source>
        <dbReference type="ARBA" id="ARBA00022737"/>
    </source>
</evidence>
<evidence type="ECO:0000313" key="14">
    <source>
        <dbReference type="EMBL" id="KAL1526476.1"/>
    </source>
</evidence>
<dbReference type="InterPro" id="IPR047664">
    <property type="entry name" value="SWEET"/>
</dbReference>
<sequence>MAASNFFPILGVLLSNALYFAPVPAVRLAVRRGALGTLNPLPHALMVISTFSWVCYALSKPDVFITLSNAPGCLVSLWYVTSILPLIPREAESARVQVQATILVGALCLLTLASFLVLAHETPAARSFSFGLFGSFVCILLFASPLSTVSEVLSTRNAASIYAPLTAAQVINCATWTIYGFTIGDIWVWGPNSTGLGLGLLQLMLKLSFPSTPFVETKRLVGKSCSDDEDMCPMDCSRA</sequence>
<dbReference type="GO" id="GO:0051119">
    <property type="term" value="F:sugar transmembrane transporter activity"/>
    <property type="evidence" value="ECO:0007669"/>
    <property type="project" value="InterPro"/>
</dbReference>
<feature type="transmembrane region" description="Helical" evidence="13">
    <location>
        <begin position="161"/>
        <end position="181"/>
    </location>
</feature>
<keyword evidence="9" id="KW-0677">Repeat</keyword>
<feature type="transmembrane region" description="Helical" evidence="13">
    <location>
        <begin position="130"/>
        <end position="149"/>
    </location>
</feature>
<evidence type="ECO:0000256" key="10">
    <source>
        <dbReference type="ARBA" id="ARBA00022989"/>
    </source>
</evidence>
<keyword evidence="10 13" id="KW-1133">Transmembrane helix</keyword>
<gene>
    <name evidence="14" type="ORF">AB1Y20_015186</name>
</gene>
<evidence type="ECO:0000256" key="4">
    <source>
        <dbReference type="ARBA" id="ARBA00021741"/>
    </source>
</evidence>
<keyword evidence="15" id="KW-1185">Reference proteome</keyword>
<dbReference type="Proteomes" id="UP001515480">
    <property type="component" value="Unassembled WGS sequence"/>
</dbReference>
<keyword evidence="5" id="KW-0813">Transport</keyword>
<evidence type="ECO:0000256" key="3">
    <source>
        <dbReference type="ARBA" id="ARBA00007809"/>
    </source>
</evidence>
<keyword evidence="7" id="KW-0762">Sugar transport</keyword>
<evidence type="ECO:0000256" key="13">
    <source>
        <dbReference type="SAM" id="Phobius"/>
    </source>
</evidence>
<accession>A0AB34JX11</accession>
<name>A0AB34JX11_PRYPA</name>
<dbReference type="FunFam" id="1.20.1280.290:FF:000004">
    <property type="entry name" value="Sugar transporter SWEET"/>
    <property type="match status" value="1"/>
</dbReference>
<evidence type="ECO:0000313" key="15">
    <source>
        <dbReference type="Proteomes" id="UP001515480"/>
    </source>
</evidence>
<dbReference type="Gene3D" id="1.20.1280.290">
    <property type="match status" value="2"/>
</dbReference>
<keyword evidence="12 13" id="KW-0472">Membrane</keyword>
<protein>
    <recommendedName>
        <fullName evidence="4">Sugar transporter SWEET1</fullName>
    </recommendedName>
</protein>
<evidence type="ECO:0000256" key="1">
    <source>
        <dbReference type="ARBA" id="ARBA00004651"/>
    </source>
</evidence>
<evidence type="ECO:0000256" key="8">
    <source>
        <dbReference type="ARBA" id="ARBA00022692"/>
    </source>
</evidence>
<dbReference type="EMBL" id="JBGBPQ010000003">
    <property type="protein sequence ID" value="KAL1526476.1"/>
    <property type="molecule type" value="Genomic_DNA"/>
</dbReference>
<feature type="transmembrane region" description="Helical" evidence="13">
    <location>
        <begin position="98"/>
        <end position="118"/>
    </location>
</feature>
<reference evidence="14 15" key="1">
    <citation type="journal article" date="2024" name="Science">
        <title>Giant polyketide synthase enzymes in the biosynthesis of giant marine polyether toxins.</title>
        <authorList>
            <person name="Fallon T.R."/>
            <person name="Shende V.V."/>
            <person name="Wierzbicki I.H."/>
            <person name="Pendleton A.L."/>
            <person name="Watervoot N.F."/>
            <person name="Auber R.P."/>
            <person name="Gonzalez D.J."/>
            <person name="Wisecaver J.H."/>
            <person name="Moore B.S."/>
        </authorList>
    </citation>
    <scope>NUCLEOTIDE SEQUENCE [LARGE SCALE GENOMIC DNA]</scope>
    <source>
        <strain evidence="14 15">12B1</strain>
    </source>
</reference>
<evidence type="ECO:0000256" key="6">
    <source>
        <dbReference type="ARBA" id="ARBA00022475"/>
    </source>
</evidence>
<feature type="transmembrane region" description="Helical" evidence="13">
    <location>
        <begin position="41"/>
        <end position="59"/>
    </location>
</feature>
<keyword evidence="11" id="KW-0333">Golgi apparatus</keyword>
<evidence type="ECO:0000256" key="11">
    <source>
        <dbReference type="ARBA" id="ARBA00023034"/>
    </source>
</evidence>
<comment type="caution">
    <text evidence="14">The sequence shown here is derived from an EMBL/GenBank/DDBJ whole genome shotgun (WGS) entry which is preliminary data.</text>
</comment>
<dbReference type="GO" id="GO:0000139">
    <property type="term" value="C:Golgi membrane"/>
    <property type="evidence" value="ECO:0007669"/>
    <property type="project" value="UniProtKB-SubCell"/>
</dbReference>
<feature type="transmembrane region" description="Helical" evidence="13">
    <location>
        <begin position="6"/>
        <end position="29"/>
    </location>
</feature>
<dbReference type="InterPro" id="IPR004316">
    <property type="entry name" value="SWEET_rpt"/>
</dbReference>
<dbReference type="Pfam" id="PF03083">
    <property type="entry name" value="MtN3_slv"/>
    <property type="match status" value="2"/>
</dbReference>
<dbReference type="PANTHER" id="PTHR10791:SF30">
    <property type="entry name" value="SUGAR TRANSPORTER SWEET1"/>
    <property type="match status" value="1"/>
</dbReference>
<evidence type="ECO:0000256" key="12">
    <source>
        <dbReference type="ARBA" id="ARBA00023136"/>
    </source>
</evidence>
<evidence type="ECO:0000256" key="5">
    <source>
        <dbReference type="ARBA" id="ARBA00022448"/>
    </source>
</evidence>
<dbReference type="AlphaFoldDB" id="A0AB34JX11"/>
<keyword evidence="6" id="KW-1003">Cell membrane</keyword>
<dbReference type="PANTHER" id="PTHR10791">
    <property type="entry name" value="RAG1-ACTIVATING PROTEIN 1"/>
    <property type="match status" value="1"/>
</dbReference>
<proteinExistence type="inferred from homology"/>
<comment type="similarity">
    <text evidence="3">Belongs to the SWEET sugar transporter family.</text>
</comment>
<organism evidence="14 15">
    <name type="scientific">Prymnesium parvum</name>
    <name type="common">Toxic golden alga</name>
    <dbReference type="NCBI Taxonomy" id="97485"/>
    <lineage>
        <taxon>Eukaryota</taxon>
        <taxon>Haptista</taxon>
        <taxon>Haptophyta</taxon>
        <taxon>Prymnesiophyceae</taxon>
        <taxon>Prymnesiales</taxon>
        <taxon>Prymnesiaceae</taxon>
        <taxon>Prymnesium</taxon>
    </lineage>
</organism>
<feature type="transmembrane region" description="Helical" evidence="13">
    <location>
        <begin position="65"/>
        <end position="86"/>
    </location>
</feature>
<keyword evidence="8 13" id="KW-0812">Transmembrane</keyword>